<evidence type="ECO:0000313" key="4">
    <source>
        <dbReference type="EMBL" id="MFD2911332.1"/>
    </source>
</evidence>
<feature type="compositionally biased region" description="Acidic residues" evidence="2">
    <location>
        <begin position="61"/>
        <end position="72"/>
    </location>
</feature>
<accession>A0ABW5ZEU4</accession>
<dbReference type="Proteomes" id="UP001597561">
    <property type="component" value="Unassembled WGS sequence"/>
</dbReference>
<evidence type="ECO:0000259" key="3">
    <source>
        <dbReference type="Pfam" id="PF05065"/>
    </source>
</evidence>
<feature type="compositionally biased region" description="Acidic residues" evidence="2">
    <location>
        <begin position="86"/>
        <end position="100"/>
    </location>
</feature>
<sequence length="461" mass="50632">MKRKTLLALQKRTKARLTDLRGQVEQGEVRAEGLEAVNQEIQELATELQEIANTLANMDANGEEDSADEEDRGDGSEDDEKRDGEDGSADGDADSGEEGGEERQGEQRSGISDEQRSNVMTAIGSALSTRGKKTSKTKEKEIRSAFANFVVGNISEAEARSLGVEAGNGSVTIPEVIANEIITYAQEENLLRKYGSRHRTTGNVKYPVLVQKAEANVNKTERTAEMPETDIEFDEILLDPAEFDALATVSKKLIKMSGVNVEDIVVEELKKAYVRKETNYMFNGDDVGNENPGALAKKSVPYYESEAVDITAVGYSQKLYQQLVKMKGQPVTAVLKKSMWIVNRAALTVLEGMTDTTGRPLLHQSTDGVGYKLLGHKLDFADEVSGANNETPVFYFGDFKAFHIQDVIGAMELQKLVEKFAGTNKIGFQIYNLLDGQLVYSPFEPAVYRYEVGEVDPNAGV</sequence>
<gene>
    <name evidence="4" type="ORF">ACFS5P_05550</name>
</gene>
<evidence type="ECO:0000313" key="5">
    <source>
        <dbReference type="Proteomes" id="UP001597561"/>
    </source>
</evidence>
<dbReference type="InterPro" id="IPR024455">
    <property type="entry name" value="Phage_capsid"/>
</dbReference>
<feature type="compositionally biased region" description="Basic and acidic residues" evidence="2">
    <location>
        <begin position="101"/>
        <end position="116"/>
    </location>
</feature>
<dbReference type="RefSeq" id="WP_204727905.1">
    <property type="nucleotide sequence ID" value="NZ_JAFBDK010000001.1"/>
</dbReference>
<protein>
    <submittedName>
        <fullName evidence="4">Phage major capsid protein</fullName>
    </submittedName>
</protein>
<dbReference type="NCBIfam" id="TIGR01554">
    <property type="entry name" value="major_cap_HK97"/>
    <property type="match status" value="1"/>
</dbReference>
<dbReference type="EMBL" id="JBHUPG010000008">
    <property type="protein sequence ID" value="MFD2911332.1"/>
    <property type="molecule type" value="Genomic_DNA"/>
</dbReference>
<feature type="domain" description="Phage capsid-like C-terminal" evidence="3">
    <location>
        <begin position="169"/>
        <end position="441"/>
    </location>
</feature>
<dbReference type="Gene3D" id="3.30.2400.10">
    <property type="entry name" value="Major capsid protein gp5"/>
    <property type="match status" value="1"/>
</dbReference>
<proteinExistence type="predicted"/>
<evidence type="ECO:0000256" key="1">
    <source>
        <dbReference type="ARBA" id="ARBA00004328"/>
    </source>
</evidence>
<evidence type="ECO:0000256" key="2">
    <source>
        <dbReference type="SAM" id="MobiDB-lite"/>
    </source>
</evidence>
<comment type="caution">
    <text evidence="4">The sequence shown here is derived from an EMBL/GenBank/DDBJ whole genome shotgun (WGS) entry which is preliminary data.</text>
</comment>
<feature type="region of interest" description="Disordered" evidence="2">
    <location>
        <begin position="50"/>
        <end position="118"/>
    </location>
</feature>
<name>A0ABW5ZEU4_9BACL</name>
<keyword evidence="5" id="KW-1185">Reference proteome</keyword>
<dbReference type="InterPro" id="IPR054612">
    <property type="entry name" value="Phage_capsid-like_C"/>
</dbReference>
<dbReference type="SUPFAM" id="SSF56563">
    <property type="entry name" value="Major capsid protein gp5"/>
    <property type="match status" value="1"/>
</dbReference>
<organism evidence="4 5">
    <name type="scientific">Jeotgalibacillus terrae</name>
    <dbReference type="NCBI Taxonomy" id="587735"/>
    <lineage>
        <taxon>Bacteria</taxon>
        <taxon>Bacillati</taxon>
        <taxon>Bacillota</taxon>
        <taxon>Bacilli</taxon>
        <taxon>Bacillales</taxon>
        <taxon>Caryophanaceae</taxon>
        <taxon>Jeotgalibacillus</taxon>
    </lineage>
</organism>
<reference evidence="5" key="1">
    <citation type="journal article" date="2019" name="Int. J. Syst. Evol. Microbiol.">
        <title>The Global Catalogue of Microorganisms (GCM) 10K type strain sequencing project: providing services to taxonomists for standard genome sequencing and annotation.</title>
        <authorList>
            <consortium name="The Broad Institute Genomics Platform"/>
            <consortium name="The Broad Institute Genome Sequencing Center for Infectious Disease"/>
            <person name="Wu L."/>
            <person name="Ma J."/>
        </authorList>
    </citation>
    <scope>NUCLEOTIDE SEQUENCE [LARGE SCALE GENOMIC DNA]</scope>
    <source>
        <strain evidence="5">KCTC 13528</strain>
    </source>
</reference>
<feature type="compositionally biased region" description="Basic and acidic residues" evidence="2">
    <location>
        <begin position="73"/>
        <end position="85"/>
    </location>
</feature>
<dbReference type="Pfam" id="PF05065">
    <property type="entry name" value="Phage_capsid"/>
    <property type="match status" value="1"/>
</dbReference>
<comment type="subcellular location">
    <subcellularLocation>
        <location evidence="1">Virion</location>
    </subcellularLocation>
</comment>